<reference evidence="2" key="1">
    <citation type="submission" date="2018-06" db="EMBL/GenBank/DDBJ databases">
        <authorList>
            <person name="Feng T."/>
            <person name="Jeon C.O."/>
        </authorList>
    </citation>
    <scope>NUCLEOTIDE SEQUENCE [LARGE SCALE GENOMIC DNA]</scope>
    <source>
        <strain evidence="2">S23</strain>
    </source>
</reference>
<protein>
    <recommendedName>
        <fullName evidence="3">DUF2252 domain-containing protein</fullName>
    </recommendedName>
</protein>
<comment type="caution">
    <text evidence="1">The sequence shown here is derived from an EMBL/GenBank/DDBJ whole genome shotgun (WGS) entry which is preliminary data.</text>
</comment>
<dbReference type="PANTHER" id="PTHR39441:SF1">
    <property type="entry name" value="DUF2252 DOMAIN-CONTAINING PROTEIN"/>
    <property type="match status" value="1"/>
</dbReference>
<organism evidence="1 2">
    <name type="scientific">Cupriavidus lacunae</name>
    <dbReference type="NCBI Taxonomy" id="2666307"/>
    <lineage>
        <taxon>Bacteria</taxon>
        <taxon>Pseudomonadati</taxon>
        <taxon>Pseudomonadota</taxon>
        <taxon>Betaproteobacteria</taxon>
        <taxon>Burkholderiales</taxon>
        <taxon>Burkholderiaceae</taxon>
        <taxon>Cupriavidus</taxon>
    </lineage>
</organism>
<gene>
    <name evidence="1" type="ORF">DN412_39305</name>
</gene>
<dbReference type="PANTHER" id="PTHR39441">
    <property type="entry name" value="DUF2252 DOMAIN-CONTAINING PROTEIN"/>
    <property type="match status" value="1"/>
</dbReference>
<evidence type="ECO:0000313" key="2">
    <source>
        <dbReference type="Proteomes" id="UP000255165"/>
    </source>
</evidence>
<feature type="non-terminal residue" evidence="1">
    <location>
        <position position="1"/>
    </location>
</feature>
<dbReference type="EMBL" id="QKWJ01000120">
    <property type="protein sequence ID" value="RDK05011.1"/>
    <property type="molecule type" value="Genomic_DNA"/>
</dbReference>
<name>A0A370NHF0_9BURK</name>
<evidence type="ECO:0008006" key="3">
    <source>
        <dbReference type="Google" id="ProtNLM"/>
    </source>
</evidence>
<proteinExistence type="predicted"/>
<dbReference type="Proteomes" id="UP000255165">
    <property type="component" value="Unassembled WGS sequence"/>
</dbReference>
<dbReference type="RefSeq" id="WP_115216477.1">
    <property type="nucleotide sequence ID" value="NZ_QKWJ01000120.1"/>
</dbReference>
<evidence type="ECO:0000313" key="1">
    <source>
        <dbReference type="EMBL" id="RDK05011.1"/>
    </source>
</evidence>
<accession>A0A370NHF0</accession>
<dbReference type="InterPro" id="IPR018721">
    <property type="entry name" value="DUF2252"/>
</dbReference>
<sequence>SLKSPRIRIRFIFDLGVRHAAKFLLSLAASYSSAFRRDDYAGKSVYDNHGQRVIVGQRLMQSATDVFLGWTRGRNGRDFYIRQLRDMKLSALIEDWDSGMLRQYGRMCAHALARAHARAGDAAMMAGYMGSGQTFDDAICEFATEYASQNRSDFPAFLAAIREGRIQATIEDRVGRQLGGEQTKFDAIGSPCR</sequence>
<dbReference type="AlphaFoldDB" id="A0A370NHF0"/>
<dbReference type="Pfam" id="PF10009">
    <property type="entry name" value="DUF2252"/>
    <property type="match status" value="1"/>
</dbReference>
<keyword evidence="2" id="KW-1185">Reference proteome</keyword>